<name>A0A383XQH6_9GAMM</name>
<comment type="caution">
    <text evidence="2">The sequence shown here is derived from an EMBL/GenBank/DDBJ whole genome shotgun (WGS) entry which is preliminary data.</text>
</comment>
<dbReference type="PANTHER" id="PTHR32060">
    <property type="entry name" value="TAIL-SPECIFIC PROTEASE"/>
    <property type="match status" value="1"/>
</dbReference>
<dbReference type="GO" id="GO:0004175">
    <property type="term" value="F:endopeptidase activity"/>
    <property type="evidence" value="ECO:0007669"/>
    <property type="project" value="TreeGrafter"/>
</dbReference>
<dbReference type="PANTHER" id="PTHR32060:SF30">
    <property type="entry name" value="CARBOXY-TERMINAL PROCESSING PROTEASE CTPA"/>
    <property type="match status" value="1"/>
</dbReference>
<dbReference type="Gene3D" id="3.90.226.10">
    <property type="entry name" value="2-enoyl-CoA Hydratase, Chain A, domain 1"/>
    <property type="match status" value="1"/>
</dbReference>
<proteinExistence type="predicted"/>
<evidence type="ECO:0000259" key="1">
    <source>
        <dbReference type="Pfam" id="PF03572"/>
    </source>
</evidence>
<dbReference type="GO" id="GO:0030288">
    <property type="term" value="C:outer membrane-bounded periplasmic space"/>
    <property type="evidence" value="ECO:0007669"/>
    <property type="project" value="TreeGrafter"/>
</dbReference>
<dbReference type="GO" id="GO:0008236">
    <property type="term" value="F:serine-type peptidase activity"/>
    <property type="evidence" value="ECO:0007669"/>
    <property type="project" value="InterPro"/>
</dbReference>
<keyword evidence="3" id="KW-1185">Reference proteome</keyword>
<dbReference type="InterPro" id="IPR029045">
    <property type="entry name" value="ClpP/crotonase-like_dom_sf"/>
</dbReference>
<dbReference type="OrthoDB" id="6397760at2"/>
<dbReference type="GO" id="GO:0006508">
    <property type="term" value="P:proteolysis"/>
    <property type="evidence" value="ECO:0007669"/>
    <property type="project" value="InterPro"/>
</dbReference>
<dbReference type="Proteomes" id="UP000251800">
    <property type="component" value="Unassembled WGS sequence"/>
</dbReference>
<gene>
    <name evidence="2" type="ORF">DEH80_14895</name>
</gene>
<dbReference type="AlphaFoldDB" id="A0A383XQH6"/>
<feature type="domain" description="Tail specific protease" evidence="1">
    <location>
        <begin position="333"/>
        <end position="517"/>
    </location>
</feature>
<dbReference type="SUPFAM" id="SSF52096">
    <property type="entry name" value="ClpP/crotonase"/>
    <property type="match status" value="1"/>
</dbReference>
<protein>
    <recommendedName>
        <fullName evidence="1">Tail specific protease domain-containing protein</fullName>
    </recommendedName>
</protein>
<reference evidence="2 3" key="1">
    <citation type="submission" date="2018-05" db="EMBL/GenBank/DDBJ databases">
        <title>Abyssibacter profundi OUC007T gen. nov., sp. nov, a marine bacterium isolated from seawater of the Mariana Trench.</title>
        <authorList>
            <person name="Zhou S."/>
        </authorList>
    </citation>
    <scope>NUCLEOTIDE SEQUENCE [LARGE SCALE GENOMIC DNA]</scope>
    <source>
        <strain evidence="2 3">OUC007</strain>
    </source>
</reference>
<dbReference type="InterPro" id="IPR005151">
    <property type="entry name" value="Tail-specific_protease"/>
</dbReference>
<evidence type="ECO:0000313" key="2">
    <source>
        <dbReference type="EMBL" id="PWN54880.1"/>
    </source>
</evidence>
<evidence type="ECO:0000313" key="3">
    <source>
        <dbReference type="Proteomes" id="UP000251800"/>
    </source>
</evidence>
<sequence>MPSGTMNSRWRRIDGCLMPLRGPSGSSHPMSAASIELRTGDTRVTRSPAAGHHAARTHPVGSPIMRHLLSVVLLCGLCLLARPASAQDAQPGEPYSPAVLRGELAHLYESLQSAHVDLFVHRTKSEYDERFNASLRAIDRPMRRLDVVRLFMPFVAYGRIGHAKIDFPIQDYIAYYQAGGTLLPLDIAFRDGRPLLAHAYVDHPALVPGREVLRINERPIADWLDRTGRFVSAERPYMVNAQLESMFPRLMWLSEGRVDPYSVTLQTEDGAQATVELQPQSVAVIEEAKAAREAEAHRRTARMLDDSTAYLRPGPFYAAGGEESLESVVAFYDTAFADFIAAGAQDLIVDLRNNPGGDNSFSDPMIAWFADRPFRFASRYVLKASPETRRVLDELATRYPDGVSAQMQAAMQAHDDGERFEFEIPKVSPRSGKRFTGRVWALINRHSYSNATTVAAIIQDNGFGTLVGEQTADLPTSYASSAQFTLPVTGLAVTYPKGYFVRPSGDTALRGVQPDIPLPPPALSQPGDGVLDALRQHIAKQAR</sequence>
<organism evidence="2 3">
    <name type="scientific">Abyssibacter profundi</name>
    <dbReference type="NCBI Taxonomy" id="2182787"/>
    <lineage>
        <taxon>Bacteria</taxon>
        <taxon>Pseudomonadati</taxon>
        <taxon>Pseudomonadota</taxon>
        <taxon>Gammaproteobacteria</taxon>
        <taxon>Chromatiales</taxon>
        <taxon>Oceanococcaceae</taxon>
        <taxon>Abyssibacter</taxon>
    </lineage>
</organism>
<dbReference type="GO" id="GO:0007165">
    <property type="term" value="P:signal transduction"/>
    <property type="evidence" value="ECO:0007669"/>
    <property type="project" value="TreeGrafter"/>
</dbReference>
<dbReference type="Pfam" id="PF03572">
    <property type="entry name" value="Peptidase_S41"/>
    <property type="match status" value="1"/>
</dbReference>
<dbReference type="EMBL" id="QEQK01000016">
    <property type="protein sequence ID" value="PWN54880.1"/>
    <property type="molecule type" value="Genomic_DNA"/>
</dbReference>
<accession>A0A383XQH6</accession>